<evidence type="ECO:0000259" key="7">
    <source>
        <dbReference type="PROSITE" id="PS50853"/>
    </source>
</evidence>
<dbReference type="Gene3D" id="3.30.160.60">
    <property type="entry name" value="Classic Zinc Finger"/>
    <property type="match status" value="1"/>
</dbReference>
<dbReference type="Gene3D" id="3.30.40.10">
    <property type="entry name" value="Zinc/RING finger domain, C3HC4 (zinc finger)"/>
    <property type="match status" value="1"/>
</dbReference>
<dbReference type="PROSITE" id="PS50853">
    <property type="entry name" value="FN3"/>
    <property type="match status" value="1"/>
</dbReference>
<evidence type="ECO:0000313" key="8">
    <source>
        <dbReference type="Ensembl" id="ENSNPEP00000017105.1"/>
    </source>
</evidence>
<proteinExistence type="predicted"/>
<gene>
    <name evidence="8" type="primary">TRIM42</name>
</gene>
<protein>
    <submittedName>
        <fullName evidence="8">Tripartite motif containing 42</fullName>
    </submittedName>
</protein>
<dbReference type="InterPro" id="IPR036116">
    <property type="entry name" value="FN3_sf"/>
</dbReference>
<dbReference type="PROSITE" id="PS50119">
    <property type="entry name" value="ZF_BBOX"/>
    <property type="match status" value="1"/>
</dbReference>
<dbReference type="SUPFAM" id="SSF57850">
    <property type="entry name" value="RING/U-box"/>
    <property type="match status" value="1"/>
</dbReference>
<evidence type="ECO:0000256" key="3">
    <source>
        <dbReference type="ARBA" id="ARBA00022833"/>
    </source>
</evidence>
<keyword evidence="9" id="KW-1185">Reference proteome</keyword>
<evidence type="ECO:0000256" key="1">
    <source>
        <dbReference type="ARBA" id="ARBA00022723"/>
    </source>
</evidence>
<dbReference type="PANTHER" id="PTHR25465:SF13">
    <property type="entry name" value="TRIPARTITE MOTIF-CONTAINING PROTEIN 42"/>
    <property type="match status" value="1"/>
</dbReference>
<dbReference type="Ensembl" id="ENSNPET00000017527.1">
    <property type="protein sequence ID" value="ENSNPEP00000017105.1"/>
    <property type="gene ID" value="ENSNPEG00000012727.1"/>
</dbReference>
<keyword evidence="2 4" id="KW-0863">Zinc-finger</keyword>
<dbReference type="CDD" id="cd00063">
    <property type="entry name" value="FN3"/>
    <property type="match status" value="1"/>
</dbReference>
<evidence type="ECO:0000259" key="6">
    <source>
        <dbReference type="PROSITE" id="PS50119"/>
    </source>
</evidence>
<dbReference type="PANTHER" id="PTHR25465">
    <property type="entry name" value="B-BOX DOMAIN CONTAINING"/>
    <property type="match status" value="1"/>
</dbReference>
<dbReference type="PROSITE" id="PS50089">
    <property type="entry name" value="ZF_RING_2"/>
    <property type="match status" value="1"/>
</dbReference>
<dbReference type="Proteomes" id="UP000694420">
    <property type="component" value="Unplaced"/>
</dbReference>
<dbReference type="InterPro" id="IPR001841">
    <property type="entry name" value="Znf_RING"/>
</dbReference>
<dbReference type="SUPFAM" id="SSF49265">
    <property type="entry name" value="Fibronectin type III"/>
    <property type="match status" value="1"/>
</dbReference>
<evidence type="ECO:0000259" key="5">
    <source>
        <dbReference type="PROSITE" id="PS50089"/>
    </source>
</evidence>
<dbReference type="SMART" id="SM00060">
    <property type="entry name" value="FN3"/>
    <property type="match status" value="1"/>
</dbReference>
<dbReference type="Pfam" id="PF00643">
    <property type="entry name" value="zf-B_box"/>
    <property type="match status" value="1"/>
</dbReference>
<dbReference type="InterPro" id="IPR003961">
    <property type="entry name" value="FN3_dom"/>
</dbReference>
<dbReference type="InterPro" id="IPR000315">
    <property type="entry name" value="Znf_B-box"/>
</dbReference>
<reference evidence="8" key="2">
    <citation type="submission" date="2025-09" db="UniProtKB">
        <authorList>
            <consortium name="Ensembl"/>
        </authorList>
    </citation>
    <scope>IDENTIFICATION</scope>
</reference>
<dbReference type="InterPro" id="IPR051051">
    <property type="entry name" value="E3_ubiq-ligase_TRIM/RNF"/>
</dbReference>
<feature type="domain" description="B box-type" evidence="6">
    <location>
        <begin position="280"/>
        <end position="321"/>
    </location>
</feature>
<feature type="domain" description="Fibronectin type-III" evidence="7">
    <location>
        <begin position="597"/>
        <end position="696"/>
    </location>
</feature>
<keyword evidence="3" id="KW-0862">Zinc</keyword>
<evidence type="ECO:0000313" key="9">
    <source>
        <dbReference type="Proteomes" id="UP000694420"/>
    </source>
</evidence>
<dbReference type="InterPro" id="IPR013783">
    <property type="entry name" value="Ig-like_fold"/>
</dbReference>
<evidence type="ECO:0000256" key="4">
    <source>
        <dbReference type="PROSITE-ProRule" id="PRU00024"/>
    </source>
</evidence>
<dbReference type="SMART" id="SM00184">
    <property type="entry name" value="RING"/>
    <property type="match status" value="1"/>
</dbReference>
<sequence length="716" mass="82930">MAQNERPCFTWPCCSDCCYVTCNSRSNRCCLCWRFVFTNERNCSCFPCPYAEDKACQCCHCSCAEHANCWCCCCTCANNPDCKCICCGGENSACQYYESRCCRSSVPKPHPQPSRSLGKPAKKLGRLDVSGHAFRDQLACPLCKRLFLQPFMLPCNHCICERCITKRKNKAEVTENFFIIICPVCNKAHCLPYASKIQLRKNYLRAKLAKKYMRRHGFLRWRFDRSERPIYCEACREKKRKATKKCRTCGINYCNECLHIYHIETGAQDHIFTKAYQEEHEEWRCILHCSSNLSEYCLDDHELICEFCKNSLHNDHDTIPLTVACSKEAASLFDAIAKFKKVRHGVDNDLMEVLLLKNNFKAYKDTKRKEIRNGFLKLRMVLHEQEKEMMELLENIELKKQKDILEYINYTSSQLSYMDGLIQYSKEALKEESQVIFLQSAHCLVKEIEDIIASIFQPSPRLREDPLKKLQLDFDELLMNLRGLFPSRSRIKQSDSKAEKYPYPCNSDIMVPRHIPSTHEFTQASYRSPSLNSLLDLGAVTRETLGRPSSTPPHYPKPRNEMCAYWDAAYETPKKERKYQNVSFPNTEVSENESVMAPGLVVIYQTVVYPRSAKIYWTCPTEAVDFFEVEFYEVVATSPDNTIQTQLAGQLSNIKQQNLEIQHLDPNTEYMFKVRAVNISGPGEWSDVCKIITPEEQGKVEGRWGIRRNFQDALHT</sequence>
<evidence type="ECO:0000256" key="2">
    <source>
        <dbReference type="ARBA" id="ARBA00022771"/>
    </source>
</evidence>
<dbReference type="InterPro" id="IPR013083">
    <property type="entry name" value="Znf_RING/FYVE/PHD"/>
</dbReference>
<dbReference type="AlphaFoldDB" id="A0A8C6ZWW8"/>
<dbReference type="GO" id="GO:0008270">
    <property type="term" value="F:zinc ion binding"/>
    <property type="evidence" value="ECO:0007669"/>
    <property type="project" value="UniProtKB-KW"/>
</dbReference>
<dbReference type="PROSITE" id="PS00518">
    <property type="entry name" value="ZF_RING_1"/>
    <property type="match status" value="1"/>
</dbReference>
<organism evidence="8 9">
    <name type="scientific">Nothoprocta perdicaria</name>
    <name type="common">Chilean tinamou</name>
    <name type="synonym">Crypturus perdicarius</name>
    <dbReference type="NCBI Taxonomy" id="30464"/>
    <lineage>
        <taxon>Eukaryota</taxon>
        <taxon>Metazoa</taxon>
        <taxon>Chordata</taxon>
        <taxon>Craniata</taxon>
        <taxon>Vertebrata</taxon>
        <taxon>Euteleostomi</taxon>
        <taxon>Archelosauria</taxon>
        <taxon>Archosauria</taxon>
        <taxon>Dinosauria</taxon>
        <taxon>Saurischia</taxon>
        <taxon>Theropoda</taxon>
        <taxon>Coelurosauria</taxon>
        <taxon>Aves</taxon>
        <taxon>Palaeognathae</taxon>
        <taxon>Tinamiformes</taxon>
        <taxon>Tinamidae</taxon>
        <taxon>Nothoprocta</taxon>
    </lineage>
</organism>
<keyword evidence="1" id="KW-0479">Metal-binding</keyword>
<dbReference type="Gene3D" id="2.60.40.10">
    <property type="entry name" value="Immunoglobulins"/>
    <property type="match status" value="1"/>
</dbReference>
<feature type="domain" description="RING-type" evidence="5">
    <location>
        <begin position="140"/>
        <end position="186"/>
    </location>
</feature>
<dbReference type="SUPFAM" id="SSF57845">
    <property type="entry name" value="B-box zinc-binding domain"/>
    <property type="match status" value="1"/>
</dbReference>
<dbReference type="InterPro" id="IPR017907">
    <property type="entry name" value="Znf_RING_CS"/>
</dbReference>
<accession>A0A8C6ZWW8</accession>
<reference evidence="8" key="1">
    <citation type="submission" date="2025-08" db="UniProtKB">
        <authorList>
            <consortium name="Ensembl"/>
        </authorList>
    </citation>
    <scope>IDENTIFICATION</scope>
</reference>
<name>A0A8C6ZWW8_NOTPE</name>
<dbReference type="Pfam" id="PF00041">
    <property type="entry name" value="fn3"/>
    <property type="match status" value="1"/>
</dbReference>